<geneLocation type="plasmid" evidence="2">
    <name>pYps.R2</name>
</geneLocation>
<accession>A0A250MFK7</accession>
<reference evidence="2" key="2">
    <citation type="submission" date="2017-08" db="EMBL/GenBank/DDBJ databases">
        <title>Emergence of yersinia pseudotuberculosis strains with a plasmid-mediated antibiotics resistance.</title>
        <authorList>
            <person name="BOUCHIER C.B."/>
            <person name="GALIMAND M.G."/>
            <person name="CARNIEL E.C."/>
            <person name="CABANEL N.C."/>
        </authorList>
    </citation>
    <scope>NUCLEOTIDE SEQUENCE [LARGE SCALE GENOMIC DNA]</scope>
    <source>
        <strain evidence="2">Yps.R2</strain>
        <plasmid evidence="2">pYps.R2</plasmid>
    </source>
</reference>
<evidence type="ECO:0000313" key="2">
    <source>
        <dbReference type="EMBL" id="CZR15281.1"/>
    </source>
</evidence>
<reference evidence="2" key="1">
    <citation type="submission" date="2016-02" db="EMBL/GenBank/DDBJ databases">
        <authorList>
            <person name="Wen L."/>
            <person name="He K."/>
            <person name="Yang H."/>
        </authorList>
    </citation>
    <scope>NUCLEOTIDE SEQUENCE</scope>
    <source>
        <strain evidence="2">Yps.R2</strain>
        <plasmid evidence="2">pYps.R2</plasmid>
    </source>
</reference>
<keyword evidence="2" id="KW-0614">Plasmid</keyword>
<proteinExistence type="predicted"/>
<sequence>MNKTKGCLIANFATVPHDEQQHQEQKHVEKKQQQIEQRPRRAARIG</sequence>
<dbReference type="AlphaFoldDB" id="A0A250MFK7"/>
<evidence type="ECO:0000256" key="1">
    <source>
        <dbReference type="SAM" id="MobiDB-lite"/>
    </source>
</evidence>
<evidence type="ECO:0008006" key="3">
    <source>
        <dbReference type="Google" id="ProtNLM"/>
    </source>
</evidence>
<protein>
    <recommendedName>
        <fullName evidence="3">IncP-type DNA transfer primase TraC</fullName>
    </recommendedName>
</protein>
<feature type="region of interest" description="Disordered" evidence="1">
    <location>
        <begin position="12"/>
        <end position="46"/>
    </location>
</feature>
<organism evidence="2">
    <name type="scientific">Yersinia pseudotuberculosis</name>
    <dbReference type="NCBI Taxonomy" id="633"/>
    <lineage>
        <taxon>Bacteria</taxon>
        <taxon>Pseudomonadati</taxon>
        <taxon>Pseudomonadota</taxon>
        <taxon>Gammaproteobacteria</taxon>
        <taxon>Enterobacterales</taxon>
        <taxon>Yersiniaceae</taxon>
        <taxon>Yersinia</taxon>
    </lineage>
</organism>
<feature type="compositionally biased region" description="Basic and acidic residues" evidence="1">
    <location>
        <begin position="16"/>
        <end position="39"/>
    </location>
</feature>
<name>A0A250MFK7_YERPU</name>
<dbReference type="EMBL" id="LT221038">
    <property type="protein sequence ID" value="CZR15281.1"/>
    <property type="molecule type" value="Genomic_DNA"/>
</dbReference>